<feature type="compositionally biased region" description="Low complexity" evidence="9">
    <location>
        <begin position="331"/>
        <end position="345"/>
    </location>
</feature>
<organism evidence="13 14">
    <name type="scientific">Paralvinella palmiformis</name>
    <dbReference type="NCBI Taxonomy" id="53620"/>
    <lineage>
        <taxon>Eukaryota</taxon>
        <taxon>Metazoa</taxon>
        <taxon>Spiralia</taxon>
        <taxon>Lophotrochozoa</taxon>
        <taxon>Annelida</taxon>
        <taxon>Polychaeta</taxon>
        <taxon>Sedentaria</taxon>
        <taxon>Canalipalpata</taxon>
        <taxon>Terebellida</taxon>
        <taxon>Terebelliformia</taxon>
        <taxon>Alvinellidae</taxon>
        <taxon>Paralvinella</taxon>
    </lineage>
</organism>
<comment type="subcellular location">
    <subcellularLocation>
        <location evidence="1">Cytoplasm</location>
        <location evidence="1">Cytoskeleton</location>
    </subcellularLocation>
</comment>
<evidence type="ECO:0000313" key="14">
    <source>
        <dbReference type="Proteomes" id="UP001208570"/>
    </source>
</evidence>
<evidence type="ECO:0000259" key="11">
    <source>
        <dbReference type="PROSITE" id="PS50010"/>
    </source>
</evidence>
<dbReference type="SMART" id="SM00064">
    <property type="entry name" value="FYVE"/>
    <property type="match status" value="1"/>
</dbReference>
<evidence type="ECO:0000259" key="12">
    <source>
        <dbReference type="PROSITE" id="PS50178"/>
    </source>
</evidence>
<dbReference type="PROSITE" id="PS50003">
    <property type="entry name" value="PH_DOMAIN"/>
    <property type="match status" value="1"/>
</dbReference>
<feature type="region of interest" description="Disordered" evidence="9">
    <location>
        <begin position="93"/>
        <end position="134"/>
    </location>
</feature>
<dbReference type="PROSITE" id="PS50178">
    <property type="entry name" value="ZF_FYVE"/>
    <property type="match status" value="1"/>
</dbReference>
<dbReference type="PANTHER" id="PTHR12673:SF241">
    <property type="entry name" value="DH DOMAIN-CONTAINING PROTEIN"/>
    <property type="match status" value="1"/>
</dbReference>
<keyword evidence="14" id="KW-1185">Reference proteome</keyword>
<dbReference type="InterPro" id="IPR001849">
    <property type="entry name" value="PH_domain"/>
</dbReference>
<feature type="region of interest" description="Disordered" evidence="9">
    <location>
        <begin position="22"/>
        <end position="67"/>
    </location>
</feature>
<keyword evidence="3" id="KW-0344">Guanine-nucleotide releasing factor</keyword>
<gene>
    <name evidence="13" type="ORF">LSH36_350g00005</name>
</gene>
<dbReference type="Pfam" id="PF00621">
    <property type="entry name" value="RhoGEF"/>
    <property type="match status" value="1"/>
</dbReference>
<evidence type="ECO:0000259" key="10">
    <source>
        <dbReference type="PROSITE" id="PS50003"/>
    </source>
</evidence>
<evidence type="ECO:0000256" key="9">
    <source>
        <dbReference type="SAM" id="MobiDB-lite"/>
    </source>
</evidence>
<dbReference type="SUPFAM" id="SSF57903">
    <property type="entry name" value="FYVE/PHD zinc finger"/>
    <property type="match status" value="1"/>
</dbReference>
<feature type="compositionally biased region" description="Acidic residues" evidence="9">
    <location>
        <begin position="395"/>
        <end position="407"/>
    </location>
</feature>
<dbReference type="GO" id="GO:0005085">
    <property type="term" value="F:guanyl-nucleotide exchange factor activity"/>
    <property type="evidence" value="ECO:0007669"/>
    <property type="project" value="UniProtKB-KW"/>
</dbReference>
<accession>A0AAD9N033</accession>
<protein>
    <submittedName>
        <fullName evidence="13">Uncharacterized protein</fullName>
    </submittedName>
</protein>
<sequence>MIQSRVTWTEYQTDNSLININTIHPKHDDTSRHDKLTPPPQPPVRRKKKHRIVTQDIPSNLSLPYTIDSDLTDSSTGSLDNLVQANMTYCTESNDSNTGVQTGMDTAQKQPQGSTPPTAKKPQILRPKPKINAHRPKISSFTMEDMDICQDARPGNACRDDHITTAGSRLSRRDEMSMGAGDKSSKRRSKSVGMLDVDQVLRRLQKPAVPQKPKFSPKSSSNELLDRPITAPKPKRKLPVPPKLTALVTVDKGPKDDMTSCSGEDHSEILRPSKYNKNVGCASRLDNIHECAQVEDDGSAEKPPIKVVGFSQVDAQQTVVDNVKQSAHKQSASSENQQELSSNSAADSEKPQGVKHKISRKVSRKQSARGMTRKYKSFRCRVYEDVELKDEIMDGEEEDLNFSESDLDSSISDDSLTDEDGLQFEQEQAAMLGLSPVKEITDSQPSSPVSEEPKDKLYQIAKELLDTERAYMAKLKLLDQVFHRRVIIDNREHHFLPESLIPQLFINIKSIYQFHDFLLKQLEERMNKWESVKKIGDVMMKWAPFLKLYTEYINRFNHAMNTFNMCMEKYPRFASIVEEIQVNYLKHLPEDSPDRTDTTKALDLIAKAAEHANEMIKKNEHSDKLLNICEKLIGASHLNLISPTRQLLKEGSIVKLSARDASHQERYLFLVMEGDDLYTPNTFLVKSKTRSIEFHTVTAEEKDDWQAAIWSTIAEYTKKQMSRMTGSLLTETFEKEELGKRAPTWVKDQAASMCMLCAREFTTFFRRHHCRACGRVICGLCSARKARLVYDGEKYNRVCDNCYNVLELKLNPSEVQSRGNQRRNKTLRGVKASDPSIISGYLLMSQNKKNWEKRYFAVRDDFVLYSFKAHETKNENQLKDRHVFKLFHVGLKKEYYFQAEDKTSLNRWLTVLEKLVRAELPDVVDATSPPTTPNTSPYTVKLTA</sequence>
<dbReference type="PROSITE" id="PS50010">
    <property type="entry name" value="DH_2"/>
    <property type="match status" value="1"/>
</dbReference>
<feature type="region of interest" description="Disordered" evidence="9">
    <location>
        <begin position="159"/>
        <end position="240"/>
    </location>
</feature>
<feature type="compositionally biased region" description="Polar residues" evidence="9">
    <location>
        <begin position="320"/>
        <end position="330"/>
    </location>
</feature>
<evidence type="ECO:0000256" key="5">
    <source>
        <dbReference type="ARBA" id="ARBA00022771"/>
    </source>
</evidence>
<keyword evidence="7" id="KW-0206">Cytoskeleton</keyword>
<feature type="region of interest" description="Disordered" evidence="9">
    <location>
        <begin position="395"/>
        <end position="417"/>
    </location>
</feature>
<dbReference type="CDD" id="cd00160">
    <property type="entry name" value="RhoGEF"/>
    <property type="match status" value="1"/>
</dbReference>
<dbReference type="EMBL" id="JAODUP010000350">
    <property type="protein sequence ID" value="KAK2151795.1"/>
    <property type="molecule type" value="Genomic_DNA"/>
</dbReference>
<feature type="domain" description="DH" evidence="11">
    <location>
        <begin position="456"/>
        <end position="581"/>
    </location>
</feature>
<dbReference type="SUPFAM" id="SSF50729">
    <property type="entry name" value="PH domain-like"/>
    <property type="match status" value="2"/>
</dbReference>
<dbReference type="SUPFAM" id="SSF48065">
    <property type="entry name" value="DBL homology domain (DH-domain)"/>
    <property type="match status" value="1"/>
</dbReference>
<dbReference type="InterPro" id="IPR011993">
    <property type="entry name" value="PH-like_dom_sf"/>
</dbReference>
<dbReference type="SMART" id="SM00325">
    <property type="entry name" value="RhoGEF"/>
    <property type="match status" value="1"/>
</dbReference>
<dbReference type="InterPro" id="IPR000219">
    <property type="entry name" value="DH_dom"/>
</dbReference>
<keyword evidence="2" id="KW-0963">Cytoplasm</keyword>
<feature type="region of interest" description="Disordered" evidence="9">
    <location>
        <begin position="320"/>
        <end position="370"/>
    </location>
</feature>
<dbReference type="InterPro" id="IPR013083">
    <property type="entry name" value="Znf_RING/FYVE/PHD"/>
</dbReference>
<keyword evidence="4" id="KW-0479">Metal-binding</keyword>
<evidence type="ECO:0000256" key="8">
    <source>
        <dbReference type="PROSITE-ProRule" id="PRU00091"/>
    </source>
</evidence>
<dbReference type="GO" id="GO:0008270">
    <property type="term" value="F:zinc ion binding"/>
    <property type="evidence" value="ECO:0007669"/>
    <property type="project" value="UniProtKB-KW"/>
</dbReference>
<dbReference type="InterPro" id="IPR000306">
    <property type="entry name" value="Znf_FYVE"/>
</dbReference>
<keyword evidence="6" id="KW-0862">Zinc</keyword>
<dbReference type="GO" id="GO:0007010">
    <property type="term" value="P:cytoskeleton organization"/>
    <property type="evidence" value="ECO:0007669"/>
    <property type="project" value="TreeGrafter"/>
</dbReference>
<evidence type="ECO:0000256" key="7">
    <source>
        <dbReference type="ARBA" id="ARBA00023212"/>
    </source>
</evidence>
<dbReference type="Gene3D" id="1.20.900.10">
    <property type="entry name" value="Dbl homology (DH) domain"/>
    <property type="match status" value="1"/>
</dbReference>
<dbReference type="GO" id="GO:0005737">
    <property type="term" value="C:cytoplasm"/>
    <property type="evidence" value="ECO:0007669"/>
    <property type="project" value="TreeGrafter"/>
</dbReference>
<dbReference type="InterPro" id="IPR035899">
    <property type="entry name" value="DBL_dom_sf"/>
</dbReference>
<evidence type="ECO:0000256" key="1">
    <source>
        <dbReference type="ARBA" id="ARBA00004245"/>
    </source>
</evidence>
<dbReference type="SMART" id="SM00233">
    <property type="entry name" value="PH"/>
    <property type="match status" value="2"/>
</dbReference>
<feature type="compositionally biased region" description="Polar residues" evidence="9">
    <location>
        <begin position="93"/>
        <end position="117"/>
    </location>
</feature>
<evidence type="ECO:0000313" key="13">
    <source>
        <dbReference type="EMBL" id="KAK2151795.1"/>
    </source>
</evidence>
<feature type="compositionally biased region" description="Low complexity" evidence="9">
    <location>
        <begin position="211"/>
        <end position="221"/>
    </location>
</feature>
<dbReference type="InterPro" id="IPR017455">
    <property type="entry name" value="Znf_FYVE-rel"/>
</dbReference>
<proteinExistence type="predicted"/>
<keyword evidence="5 8" id="KW-0863">Zinc-finger</keyword>
<evidence type="ECO:0000256" key="2">
    <source>
        <dbReference type="ARBA" id="ARBA00022490"/>
    </source>
</evidence>
<dbReference type="InterPro" id="IPR051092">
    <property type="entry name" value="FYVE_RhoGEF_PH"/>
</dbReference>
<dbReference type="PANTHER" id="PTHR12673">
    <property type="entry name" value="FACIOGENITAL DYSPLASIA PROTEIN"/>
    <property type="match status" value="1"/>
</dbReference>
<dbReference type="Gene3D" id="3.30.40.10">
    <property type="entry name" value="Zinc/RING finger domain, C3HC4 (zinc finger)"/>
    <property type="match status" value="1"/>
</dbReference>
<feature type="compositionally biased region" description="Basic and acidic residues" evidence="9">
    <location>
        <begin position="25"/>
        <end position="36"/>
    </location>
</feature>
<feature type="domain" description="PH" evidence="10">
    <location>
        <begin position="835"/>
        <end position="917"/>
    </location>
</feature>
<comment type="caution">
    <text evidence="13">The sequence shown here is derived from an EMBL/GenBank/DDBJ whole genome shotgun (WGS) entry which is preliminary data.</text>
</comment>
<evidence type="ECO:0000256" key="3">
    <source>
        <dbReference type="ARBA" id="ARBA00022658"/>
    </source>
</evidence>
<feature type="domain" description="FYVE-type" evidence="12">
    <location>
        <begin position="748"/>
        <end position="807"/>
    </location>
</feature>
<reference evidence="13" key="1">
    <citation type="journal article" date="2023" name="Mol. Biol. Evol.">
        <title>Third-Generation Sequencing Reveals the Adaptive Role of the Epigenome in Three Deep-Sea Polychaetes.</title>
        <authorList>
            <person name="Perez M."/>
            <person name="Aroh O."/>
            <person name="Sun Y."/>
            <person name="Lan Y."/>
            <person name="Juniper S.K."/>
            <person name="Young C.R."/>
            <person name="Angers B."/>
            <person name="Qian P.Y."/>
        </authorList>
    </citation>
    <scope>NUCLEOTIDE SEQUENCE</scope>
    <source>
        <strain evidence="13">P08H-3</strain>
    </source>
</reference>
<dbReference type="GO" id="GO:0046847">
    <property type="term" value="P:filopodium assembly"/>
    <property type="evidence" value="ECO:0007669"/>
    <property type="project" value="TreeGrafter"/>
</dbReference>
<dbReference type="GO" id="GO:0005856">
    <property type="term" value="C:cytoskeleton"/>
    <property type="evidence" value="ECO:0007669"/>
    <property type="project" value="UniProtKB-SubCell"/>
</dbReference>
<dbReference type="Gene3D" id="2.30.29.30">
    <property type="entry name" value="Pleckstrin-homology domain (PH domain)/Phosphotyrosine-binding domain (PTB)"/>
    <property type="match status" value="2"/>
</dbReference>
<name>A0AAD9N033_9ANNE</name>
<dbReference type="Proteomes" id="UP001208570">
    <property type="component" value="Unassembled WGS sequence"/>
</dbReference>
<dbReference type="Pfam" id="PF01363">
    <property type="entry name" value="FYVE"/>
    <property type="match status" value="1"/>
</dbReference>
<dbReference type="InterPro" id="IPR011011">
    <property type="entry name" value="Znf_FYVE_PHD"/>
</dbReference>
<evidence type="ECO:0000256" key="6">
    <source>
        <dbReference type="ARBA" id="ARBA00022833"/>
    </source>
</evidence>
<feature type="compositionally biased region" description="Basic residues" evidence="9">
    <location>
        <begin position="353"/>
        <end position="370"/>
    </location>
</feature>
<evidence type="ECO:0000256" key="4">
    <source>
        <dbReference type="ARBA" id="ARBA00022723"/>
    </source>
</evidence>
<dbReference type="AlphaFoldDB" id="A0AAD9N033"/>